<keyword evidence="9" id="KW-1185">Reference proteome</keyword>
<proteinExistence type="inferred from homology"/>
<dbReference type="OrthoDB" id="9806837at2"/>
<dbReference type="Gene3D" id="3.90.550.10">
    <property type="entry name" value="Spore Coat Polysaccharide Biosynthesis Protein SpsA, Chain A"/>
    <property type="match status" value="1"/>
</dbReference>
<comment type="pathway">
    <text evidence="2 7">Isoprenoid biosynthesis; isopentenyl diphosphate biosynthesis via DXP pathway; isopentenyl diphosphate from 1-deoxy-D-xylulose 5-phosphate: step 2/6.</text>
</comment>
<evidence type="ECO:0000256" key="5">
    <source>
        <dbReference type="ARBA" id="ARBA00022695"/>
    </source>
</evidence>
<protein>
    <recommendedName>
        <fullName evidence="7">2-C-methyl-D-erythritol 4-phosphate cytidylyltransferase</fullName>
        <ecNumber evidence="7">2.7.7.60</ecNumber>
    </recommendedName>
    <alternativeName>
        <fullName evidence="7">4-diphosphocytidyl-2C-methyl-D-erythritol synthase</fullName>
    </alternativeName>
    <alternativeName>
        <fullName evidence="7">MEP cytidylyltransferase</fullName>
        <shortName evidence="7">MCT</shortName>
    </alternativeName>
</protein>
<evidence type="ECO:0000256" key="1">
    <source>
        <dbReference type="ARBA" id="ARBA00001282"/>
    </source>
</evidence>
<keyword evidence="4 7" id="KW-0808">Transferase</keyword>
<name>A0A1I0Z6Z1_9FIRM</name>
<dbReference type="RefSeq" id="WP_092873060.1">
    <property type="nucleotide sequence ID" value="NZ_FOJY01000013.1"/>
</dbReference>
<evidence type="ECO:0000256" key="4">
    <source>
        <dbReference type="ARBA" id="ARBA00022679"/>
    </source>
</evidence>
<evidence type="ECO:0000256" key="2">
    <source>
        <dbReference type="ARBA" id="ARBA00004787"/>
    </source>
</evidence>
<dbReference type="SUPFAM" id="SSF53448">
    <property type="entry name" value="Nucleotide-diphospho-sugar transferases"/>
    <property type="match status" value="1"/>
</dbReference>
<dbReference type="EC" id="2.7.7.60" evidence="7"/>
<dbReference type="Pfam" id="PF01128">
    <property type="entry name" value="IspD"/>
    <property type="match status" value="1"/>
</dbReference>
<dbReference type="PANTHER" id="PTHR32125:SF4">
    <property type="entry name" value="2-C-METHYL-D-ERYTHRITOL 4-PHOSPHATE CYTIDYLYLTRANSFERASE, CHLOROPLASTIC"/>
    <property type="match status" value="1"/>
</dbReference>
<dbReference type="PROSITE" id="PS01295">
    <property type="entry name" value="ISPD"/>
    <property type="match status" value="1"/>
</dbReference>
<evidence type="ECO:0000256" key="7">
    <source>
        <dbReference type="HAMAP-Rule" id="MF_00108"/>
    </source>
</evidence>
<gene>
    <name evidence="7" type="primary">ispD</name>
    <name evidence="8" type="ORF">SAMN05216249_11365</name>
</gene>
<dbReference type="GO" id="GO:0019288">
    <property type="term" value="P:isopentenyl diphosphate biosynthetic process, methylerythritol 4-phosphate pathway"/>
    <property type="evidence" value="ECO:0007669"/>
    <property type="project" value="UniProtKB-UniRule"/>
</dbReference>
<dbReference type="InterPro" id="IPR034683">
    <property type="entry name" value="IspD/TarI"/>
</dbReference>
<evidence type="ECO:0000256" key="6">
    <source>
        <dbReference type="ARBA" id="ARBA00023229"/>
    </source>
</evidence>
<evidence type="ECO:0000313" key="8">
    <source>
        <dbReference type="EMBL" id="SFB21395.1"/>
    </source>
</evidence>
<feature type="site" description="Positions MEP for the nucleophilic attack" evidence="7">
    <location>
        <position position="212"/>
    </location>
</feature>
<dbReference type="GO" id="GO:0050518">
    <property type="term" value="F:2-C-methyl-D-erythritol 4-phosphate cytidylyltransferase activity"/>
    <property type="evidence" value="ECO:0007669"/>
    <property type="project" value="UniProtKB-UniRule"/>
</dbReference>
<evidence type="ECO:0000313" key="9">
    <source>
        <dbReference type="Proteomes" id="UP000198838"/>
    </source>
</evidence>
<comment type="catalytic activity">
    <reaction evidence="1 7">
        <text>2-C-methyl-D-erythritol 4-phosphate + CTP + H(+) = 4-CDP-2-C-methyl-D-erythritol + diphosphate</text>
        <dbReference type="Rhea" id="RHEA:13429"/>
        <dbReference type="ChEBI" id="CHEBI:15378"/>
        <dbReference type="ChEBI" id="CHEBI:33019"/>
        <dbReference type="ChEBI" id="CHEBI:37563"/>
        <dbReference type="ChEBI" id="CHEBI:57823"/>
        <dbReference type="ChEBI" id="CHEBI:58262"/>
        <dbReference type="EC" id="2.7.7.60"/>
    </reaction>
</comment>
<accession>A0A1I0Z6Z1</accession>
<feature type="site" description="Positions MEP for the nucleophilic attack" evidence="7">
    <location>
        <position position="152"/>
    </location>
</feature>
<evidence type="ECO:0000256" key="3">
    <source>
        <dbReference type="ARBA" id="ARBA00009789"/>
    </source>
</evidence>
<keyword evidence="6 7" id="KW-0414">Isoprene biosynthesis</keyword>
<dbReference type="NCBIfam" id="TIGR00453">
    <property type="entry name" value="ispD"/>
    <property type="match status" value="1"/>
</dbReference>
<comment type="function">
    <text evidence="7">Catalyzes the formation of 4-diphosphocytidyl-2-C-methyl-D-erythritol from CTP and 2-C-methyl-D-erythritol 4-phosphate (MEP).</text>
</comment>
<dbReference type="UniPathway" id="UPA00056">
    <property type="reaction ID" value="UER00093"/>
</dbReference>
<keyword evidence="5 7" id="KW-0548">Nucleotidyltransferase</keyword>
<dbReference type="Proteomes" id="UP000198838">
    <property type="component" value="Unassembled WGS sequence"/>
</dbReference>
<organism evidence="8 9">
    <name type="scientific">Acetitomaculum ruminis DSM 5522</name>
    <dbReference type="NCBI Taxonomy" id="1120918"/>
    <lineage>
        <taxon>Bacteria</taxon>
        <taxon>Bacillati</taxon>
        <taxon>Bacillota</taxon>
        <taxon>Clostridia</taxon>
        <taxon>Lachnospirales</taxon>
        <taxon>Lachnospiraceae</taxon>
        <taxon>Acetitomaculum</taxon>
    </lineage>
</organism>
<dbReference type="InterPro" id="IPR029044">
    <property type="entry name" value="Nucleotide-diphossugar_trans"/>
</dbReference>
<dbReference type="PANTHER" id="PTHR32125">
    <property type="entry name" value="2-C-METHYL-D-ERYTHRITOL 4-PHOSPHATE CYTIDYLYLTRANSFERASE, CHLOROPLASTIC"/>
    <property type="match status" value="1"/>
</dbReference>
<dbReference type="InterPro" id="IPR050088">
    <property type="entry name" value="IspD/TarI_cytidylyltransf_bact"/>
</dbReference>
<feature type="site" description="Transition state stabilizer" evidence="7">
    <location>
        <position position="21"/>
    </location>
</feature>
<comment type="similarity">
    <text evidence="3 7">Belongs to the IspD/TarI cytidylyltransferase family. IspD subfamily.</text>
</comment>
<feature type="site" description="Transition state stabilizer" evidence="7">
    <location>
        <position position="14"/>
    </location>
</feature>
<dbReference type="InterPro" id="IPR018294">
    <property type="entry name" value="ISPD_synthase_CS"/>
</dbReference>
<dbReference type="FunFam" id="3.90.550.10:FF:000003">
    <property type="entry name" value="2-C-methyl-D-erythritol 4-phosphate cytidylyltransferase"/>
    <property type="match status" value="1"/>
</dbReference>
<dbReference type="AlphaFoldDB" id="A0A1I0Z6Z1"/>
<dbReference type="InterPro" id="IPR001228">
    <property type="entry name" value="IspD"/>
</dbReference>
<dbReference type="HAMAP" id="MF_00108">
    <property type="entry name" value="IspD"/>
    <property type="match status" value="1"/>
</dbReference>
<dbReference type="STRING" id="1120918.SAMN05216249_11365"/>
<dbReference type="CDD" id="cd02516">
    <property type="entry name" value="CDP-ME_synthetase"/>
    <property type="match status" value="1"/>
</dbReference>
<dbReference type="EMBL" id="FOJY01000013">
    <property type="protein sequence ID" value="SFB21395.1"/>
    <property type="molecule type" value="Genomic_DNA"/>
</dbReference>
<reference evidence="8 9" key="1">
    <citation type="submission" date="2016-10" db="EMBL/GenBank/DDBJ databases">
        <authorList>
            <person name="de Groot N.N."/>
        </authorList>
    </citation>
    <scope>NUCLEOTIDE SEQUENCE [LARGE SCALE GENOMIC DNA]</scope>
    <source>
        <strain evidence="8 9">DSM 5522</strain>
    </source>
</reference>
<sequence>MNCGILLAGGKGKRMNSQIPKQYLSLRGYPVLYYSLKAFEESDIDEIIIVASKDYMDYIKNDIVLKYEFKKVKAYALSGKERMDSVKNGLLEVENCEYVLIHDGARPMVSPKLINDCLKEVKKYKAIVTGTPLKDTIRWIDDKDFGGATLDRSRLRNIQTPQGFLFEEIKAAHLKLQENRAQNEDITDDAMVLERFLGRKSVIIMGDYKNIKITTAEDLIIAGAFLDEKEKNNS</sequence>